<keyword evidence="3" id="KW-1185">Reference proteome</keyword>
<dbReference type="AlphaFoldDB" id="A0A427YEY8"/>
<sequence length="108" mass="11989">MQQADGRSWTPEPRPVEPRTPWKSSGRRKFNGKRAIARMVDPMRKYKVETSRLTAGITRLRFVNKKLTTAATQGKPPTRMVLYADGGAEAAVSGIGETDDEETPAQND</sequence>
<name>A0A427YEY8_9TREE</name>
<feature type="region of interest" description="Disordered" evidence="1">
    <location>
        <begin position="1"/>
        <end position="30"/>
    </location>
</feature>
<comment type="caution">
    <text evidence="2">The sequence shown here is derived from an EMBL/GenBank/DDBJ whole genome shotgun (WGS) entry which is preliminary data.</text>
</comment>
<dbReference type="Proteomes" id="UP000279259">
    <property type="component" value="Unassembled WGS sequence"/>
</dbReference>
<reference evidence="2 3" key="1">
    <citation type="submission" date="2018-11" db="EMBL/GenBank/DDBJ databases">
        <title>Genome sequence of Saitozyma podzolica DSM 27192.</title>
        <authorList>
            <person name="Aliyu H."/>
            <person name="Gorte O."/>
            <person name="Ochsenreither K."/>
        </authorList>
    </citation>
    <scope>NUCLEOTIDE SEQUENCE [LARGE SCALE GENOMIC DNA]</scope>
    <source>
        <strain evidence="2 3">DSM 27192</strain>
    </source>
</reference>
<evidence type="ECO:0000256" key="1">
    <source>
        <dbReference type="SAM" id="MobiDB-lite"/>
    </source>
</evidence>
<organism evidence="2 3">
    <name type="scientific">Saitozyma podzolica</name>
    <dbReference type="NCBI Taxonomy" id="1890683"/>
    <lineage>
        <taxon>Eukaryota</taxon>
        <taxon>Fungi</taxon>
        <taxon>Dikarya</taxon>
        <taxon>Basidiomycota</taxon>
        <taxon>Agaricomycotina</taxon>
        <taxon>Tremellomycetes</taxon>
        <taxon>Tremellales</taxon>
        <taxon>Trimorphomycetaceae</taxon>
        <taxon>Saitozyma</taxon>
    </lineage>
</organism>
<accession>A0A427YEY8</accession>
<protein>
    <submittedName>
        <fullName evidence="2">Uncharacterized protein</fullName>
    </submittedName>
</protein>
<evidence type="ECO:0000313" key="2">
    <source>
        <dbReference type="EMBL" id="RSH89749.1"/>
    </source>
</evidence>
<dbReference type="EMBL" id="RSCD01000012">
    <property type="protein sequence ID" value="RSH89749.1"/>
    <property type="molecule type" value="Genomic_DNA"/>
</dbReference>
<evidence type="ECO:0000313" key="3">
    <source>
        <dbReference type="Proteomes" id="UP000279259"/>
    </source>
</evidence>
<gene>
    <name evidence="2" type="ORF">EHS25_001735</name>
</gene>
<proteinExistence type="predicted"/>